<dbReference type="RefSeq" id="WP_126272681.1">
    <property type="nucleotide sequence ID" value="NZ_CP034463.1"/>
</dbReference>
<dbReference type="InterPro" id="IPR014710">
    <property type="entry name" value="RmlC-like_jellyroll"/>
</dbReference>
<dbReference type="Gene3D" id="2.60.120.10">
    <property type="entry name" value="Jelly Rolls"/>
    <property type="match status" value="1"/>
</dbReference>
<accession>A0A3S9I2F5</accession>
<sequence length="119" mass="12858">MTHSPVTAQGPWEELGAPLCLDTPWVKAWVEQVPPGGTRPLHTHRKPWATVVLSGAKVRSLGPEGEVLREGELPDGVVLFNPADEPLCHQMHNIGDTELIMVGLQWESGPASTPEPEAS</sequence>
<organism evidence="1 2">
    <name type="scientific">Streptomyces aquilus</name>
    <dbReference type="NCBI Taxonomy" id="2548456"/>
    <lineage>
        <taxon>Bacteria</taxon>
        <taxon>Bacillati</taxon>
        <taxon>Actinomycetota</taxon>
        <taxon>Actinomycetes</taxon>
        <taxon>Kitasatosporales</taxon>
        <taxon>Streptomycetaceae</taxon>
        <taxon>Streptomyces</taxon>
    </lineage>
</organism>
<dbReference type="Proteomes" id="UP000280197">
    <property type="component" value="Chromosome"/>
</dbReference>
<evidence type="ECO:0000313" key="2">
    <source>
        <dbReference type="Proteomes" id="UP000280197"/>
    </source>
</evidence>
<reference evidence="1 2" key="1">
    <citation type="submission" date="2018-12" db="EMBL/GenBank/DDBJ databases">
        <authorList>
            <person name="Li K."/>
        </authorList>
    </citation>
    <scope>NUCLEOTIDE SEQUENCE [LARGE SCALE GENOMIC DNA]</scope>
    <source>
        <strain evidence="2">CR22</strain>
    </source>
</reference>
<dbReference type="SUPFAM" id="SSF51182">
    <property type="entry name" value="RmlC-like cupins"/>
    <property type="match status" value="1"/>
</dbReference>
<dbReference type="InterPro" id="IPR011051">
    <property type="entry name" value="RmlC_Cupin_sf"/>
</dbReference>
<gene>
    <name evidence="1" type="ORF">EJC51_22090</name>
</gene>
<dbReference type="KEGG" id="saqu:EJC51_22090"/>
<protein>
    <submittedName>
        <fullName evidence="1">Cupin domain-containing protein</fullName>
    </submittedName>
</protein>
<dbReference type="EMBL" id="CP034463">
    <property type="protein sequence ID" value="AZP18540.1"/>
    <property type="molecule type" value="Genomic_DNA"/>
</dbReference>
<keyword evidence="2" id="KW-1185">Reference proteome</keyword>
<name>A0A3S9I2F5_9ACTN</name>
<proteinExistence type="predicted"/>
<evidence type="ECO:0000313" key="1">
    <source>
        <dbReference type="EMBL" id="AZP18540.1"/>
    </source>
</evidence>
<dbReference type="AlphaFoldDB" id="A0A3S9I2F5"/>